<dbReference type="EMBL" id="JAHWGI010001147">
    <property type="protein sequence ID" value="KAK3923624.1"/>
    <property type="molecule type" value="Genomic_DNA"/>
</dbReference>
<accession>A0AAE1HLW2</accession>
<reference evidence="1" key="2">
    <citation type="journal article" date="2023" name="BMC Genomics">
        <title>Pest status, molecular evolution, and epigenetic factors derived from the genome assembly of Frankliniella fusca, a thysanopteran phytovirus vector.</title>
        <authorList>
            <person name="Catto M.A."/>
            <person name="Labadie P.E."/>
            <person name="Jacobson A.L."/>
            <person name="Kennedy G.G."/>
            <person name="Srinivasan R."/>
            <person name="Hunt B.G."/>
        </authorList>
    </citation>
    <scope>NUCLEOTIDE SEQUENCE</scope>
    <source>
        <strain evidence="1">PL_HMW_Pooled</strain>
    </source>
</reference>
<keyword evidence="2" id="KW-1185">Reference proteome</keyword>
<comment type="caution">
    <text evidence="1">The sequence shown here is derived from an EMBL/GenBank/DDBJ whole genome shotgun (WGS) entry which is preliminary data.</text>
</comment>
<name>A0AAE1HLW2_9NEOP</name>
<dbReference type="Proteomes" id="UP001219518">
    <property type="component" value="Unassembled WGS sequence"/>
</dbReference>
<proteinExistence type="predicted"/>
<protein>
    <submittedName>
        <fullName evidence="1">Uncharacterized protein</fullName>
    </submittedName>
</protein>
<gene>
    <name evidence="1" type="ORF">KUF71_002032</name>
</gene>
<organism evidence="1 2">
    <name type="scientific">Frankliniella fusca</name>
    <dbReference type="NCBI Taxonomy" id="407009"/>
    <lineage>
        <taxon>Eukaryota</taxon>
        <taxon>Metazoa</taxon>
        <taxon>Ecdysozoa</taxon>
        <taxon>Arthropoda</taxon>
        <taxon>Hexapoda</taxon>
        <taxon>Insecta</taxon>
        <taxon>Pterygota</taxon>
        <taxon>Neoptera</taxon>
        <taxon>Paraneoptera</taxon>
        <taxon>Thysanoptera</taxon>
        <taxon>Terebrantia</taxon>
        <taxon>Thripoidea</taxon>
        <taxon>Thripidae</taxon>
        <taxon>Frankliniella</taxon>
    </lineage>
</organism>
<sequence length="108" mass="12408">MLKFGTIVGMKVMDQSSYRDHLLKLVSENEALKEEILSLARQAVRRFYEEENPNLVNEEIIEVHCKLGRCTPDTVSRNRLRESTRNTVALRQAYVHLPRPAALASLND</sequence>
<dbReference type="AlphaFoldDB" id="A0AAE1HLW2"/>
<evidence type="ECO:0000313" key="2">
    <source>
        <dbReference type="Proteomes" id="UP001219518"/>
    </source>
</evidence>
<reference evidence="1" key="1">
    <citation type="submission" date="2021-07" db="EMBL/GenBank/DDBJ databases">
        <authorList>
            <person name="Catto M.A."/>
            <person name="Jacobson A."/>
            <person name="Kennedy G."/>
            <person name="Labadie P."/>
            <person name="Hunt B.G."/>
            <person name="Srinivasan R."/>
        </authorList>
    </citation>
    <scope>NUCLEOTIDE SEQUENCE</scope>
    <source>
        <strain evidence="1">PL_HMW_Pooled</strain>
        <tissue evidence="1">Head</tissue>
    </source>
</reference>
<evidence type="ECO:0000313" key="1">
    <source>
        <dbReference type="EMBL" id="KAK3923624.1"/>
    </source>
</evidence>